<gene>
    <name evidence="10" type="ORF">B0A52_01688</name>
</gene>
<keyword evidence="4" id="KW-0496">Mitochondrion</keyword>
<name>A0A438NFQ6_EXOME</name>
<feature type="region of interest" description="Disordered" evidence="9">
    <location>
        <begin position="43"/>
        <end position="79"/>
    </location>
</feature>
<evidence type="ECO:0000256" key="1">
    <source>
        <dbReference type="ARBA" id="ARBA00004173"/>
    </source>
</evidence>
<reference evidence="10 11" key="1">
    <citation type="submission" date="2017-03" db="EMBL/GenBank/DDBJ databases">
        <title>Genomes of endolithic fungi from Antarctica.</title>
        <authorList>
            <person name="Coleine C."/>
            <person name="Masonjones S."/>
            <person name="Stajich J.E."/>
        </authorList>
    </citation>
    <scope>NUCLEOTIDE SEQUENCE [LARGE SCALE GENOMIC DNA]</scope>
    <source>
        <strain evidence="10 11">CCFEE 6314</strain>
    </source>
</reference>
<keyword evidence="3" id="KW-0689">Ribosomal protein</keyword>
<evidence type="ECO:0000313" key="10">
    <source>
        <dbReference type="EMBL" id="RVX74562.1"/>
    </source>
</evidence>
<dbReference type="GO" id="GO:0003735">
    <property type="term" value="F:structural constituent of ribosome"/>
    <property type="evidence" value="ECO:0007669"/>
    <property type="project" value="InterPro"/>
</dbReference>
<dbReference type="EMBL" id="NAJM01000004">
    <property type="protein sequence ID" value="RVX74562.1"/>
    <property type="molecule type" value="Genomic_DNA"/>
</dbReference>
<dbReference type="GO" id="GO:0005762">
    <property type="term" value="C:mitochondrial large ribosomal subunit"/>
    <property type="evidence" value="ECO:0007669"/>
    <property type="project" value="TreeGrafter"/>
</dbReference>
<dbReference type="OrthoDB" id="270763at2759"/>
<evidence type="ECO:0000256" key="5">
    <source>
        <dbReference type="ARBA" id="ARBA00023274"/>
    </source>
</evidence>
<keyword evidence="5" id="KW-0687">Ribonucleoprotein</keyword>
<sequence>MIAPGQFVSAAPAKVSSIPIFLAPAFLKPTQTVFPAVVSSRTFSSSTTHSSSNRRSGEANKKRGESAIRRTGPRTTQGRWNFALPEPAFRERVAQPTDYLGTADHGLWQFFDSTKKSMVEPHISAQHGRAWTREELSRKSFEDLHKLYWVCIKHKNQTLTLERERVRRRAGYGEAEAEERIAEIKKTMSRIRKVLADRQMAFEEAQTMLHNETLKEIFSSDGEKDEDNNESWVEDSYDQAPIEQPRP</sequence>
<feature type="compositionally biased region" description="Acidic residues" evidence="9">
    <location>
        <begin position="223"/>
        <end position="237"/>
    </location>
</feature>
<dbReference type="AlphaFoldDB" id="A0A438NFQ6"/>
<comment type="subcellular location">
    <subcellularLocation>
        <location evidence="1">Mitochondrion</location>
    </subcellularLocation>
</comment>
<evidence type="ECO:0000256" key="8">
    <source>
        <dbReference type="ARBA" id="ARBA00035399"/>
    </source>
</evidence>
<feature type="compositionally biased region" description="Basic and acidic residues" evidence="9">
    <location>
        <begin position="55"/>
        <end position="68"/>
    </location>
</feature>
<comment type="caution">
    <text evidence="10">The sequence shown here is derived from an EMBL/GenBank/DDBJ whole genome shotgun (WGS) entry which is preliminary data.</text>
</comment>
<evidence type="ECO:0000313" key="11">
    <source>
        <dbReference type="Proteomes" id="UP000288859"/>
    </source>
</evidence>
<feature type="compositionally biased region" description="Low complexity" evidence="9">
    <location>
        <begin position="43"/>
        <end position="54"/>
    </location>
</feature>
<evidence type="ECO:0000256" key="3">
    <source>
        <dbReference type="ARBA" id="ARBA00022980"/>
    </source>
</evidence>
<proteinExistence type="inferred from homology"/>
<evidence type="ECO:0000256" key="7">
    <source>
        <dbReference type="ARBA" id="ARBA00035289"/>
    </source>
</evidence>
<accession>A0A438NFQ6</accession>
<dbReference type="VEuPathDB" id="FungiDB:PV10_07232"/>
<protein>
    <recommendedName>
        <fullName evidence="7">Large ribosomal subunit protein uL29m</fullName>
    </recommendedName>
    <alternativeName>
        <fullName evidence="8">54S ribosomal protein L4, mitochondrial</fullName>
    </alternativeName>
</protein>
<evidence type="ECO:0000256" key="6">
    <source>
        <dbReference type="ARBA" id="ARBA00026009"/>
    </source>
</evidence>
<dbReference type="Proteomes" id="UP000288859">
    <property type="component" value="Unassembled WGS sequence"/>
</dbReference>
<dbReference type="Gene3D" id="6.10.330.20">
    <property type="match status" value="1"/>
</dbReference>
<dbReference type="Pfam" id="PF06984">
    <property type="entry name" value="MRP-L47"/>
    <property type="match status" value="1"/>
</dbReference>
<evidence type="ECO:0000256" key="2">
    <source>
        <dbReference type="ARBA" id="ARBA00009254"/>
    </source>
</evidence>
<dbReference type="InterPro" id="IPR010729">
    <property type="entry name" value="Ribosomal_uL29_mit"/>
</dbReference>
<comment type="similarity">
    <text evidence="2">Belongs to the universal ribosomal protein uL29 family.</text>
</comment>
<comment type="subunit">
    <text evidence="6">Component of the mitochondrial large ribosomal subunit. Mature mitochondrial ribosomes consist of a small (37S) and a large (54S) subunit. The 37S subunit contains at least 33 different proteins and 1 molecule of RNA (15S). The 54S subunit contains at least 45 different proteins and 1 molecule of RNA (21S).</text>
</comment>
<dbReference type="PANTHER" id="PTHR21183:SF18">
    <property type="entry name" value="LARGE RIBOSOMAL SUBUNIT PROTEIN UL29M"/>
    <property type="match status" value="1"/>
</dbReference>
<evidence type="ECO:0000256" key="4">
    <source>
        <dbReference type="ARBA" id="ARBA00023128"/>
    </source>
</evidence>
<organism evidence="10 11">
    <name type="scientific">Exophiala mesophila</name>
    <name type="common">Black yeast-like fungus</name>
    <dbReference type="NCBI Taxonomy" id="212818"/>
    <lineage>
        <taxon>Eukaryota</taxon>
        <taxon>Fungi</taxon>
        <taxon>Dikarya</taxon>
        <taxon>Ascomycota</taxon>
        <taxon>Pezizomycotina</taxon>
        <taxon>Eurotiomycetes</taxon>
        <taxon>Chaetothyriomycetidae</taxon>
        <taxon>Chaetothyriales</taxon>
        <taxon>Herpotrichiellaceae</taxon>
        <taxon>Exophiala</taxon>
    </lineage>
</organism>
<dbReference type="InterPro" id="IPR038340">
    <property type="entry name" value="MRP-L47_sf"/>
</dbReference>
<evidence type="ECO:0000256" key="9">
    <source>
        <dbReference type="SAM" id="MobiDB-lite"/>
    </source>
</evidence>
<feature type="region of interest" description="Disordered" evidence="9">
    <location>
        <begin position="217"/>
        <end position="247"/>
    </location>
</feature>
<dbReference type="PANTHER" id="PTHR21183">
    <property type="entry name" value="RIBOSOMAL PROTEIN L47, MITOCHONDRIAL-RELATED"/>
    <property type="match status" value="1"/>
</dbReference>
<dbReference type="GO" id="GO:0032543">
    <property type="term" value="P:mitochondrial translation"/>
    <property type="evidence" value="ECO:0007669"/>
    <property type="project" value="TreeGrafter"/>
</dbReference>